<evidence type="ECO:0000313" key="2">
    <source>
        <dbReference type="EMBL" id="MFK2919015.1"/>
    </source>
</evidence>
<gene>
    <name evidence="2" type="ORF">ISS97_17220</name>
</gene>
<keyword evidence="3" id="KW-1185">Reference proteome</keyword>
<dbReference type="SUPFAM" id="SSF111369">
    <property type="entry name" value="HlyD-like secretion proteins"/>
    <property type="match status" value="1"/>
</dbReference>
<evidence type="ECO:0000313" key="3">
    <source>
        <dbReference type="Proteomes" id="UP001620408"/>
    </source>
</evidence>
<accession>A0ABW8K806</accession>
<dbReference type="EMBL" id="JADIKD010000012">
    <property type="protein sequence ID" value="MFK2919015.1"/>
    <property type="molecule type" value="Genomic_DNA"/>
</dbReference>
<dbReference type="PANTHER" id="PTHR30469:SF15">
    <property type="entry name" value="HLYD FAMILY OF SECRETION PROTEINS"/>
    <property type="match status" value="1"/>
</dbReference>
<name>A0ABW8K806_9GAMM</name>
<dbReference type="PANTHER" id="PTHR30469">
    <property type="entry name" value="MULTIDRUG RESISTANCE PROTEIN MDTA"/>
    <property type="match status" value="1"/>
</dbReference>
<reference evidence="2 3" key="1">
    <citation type="submission" date="2020-10" db="EMBL/GenBank/DDBJ databases">
        <title>Phylogeny of dyella-like bacteria.</title>
        <authorList>
            <person name="Fu J."/>
        </authorList>
    </citation>
    <scope>NUCLEOTIDE SEQUENCE [LARGE SCALE GENOMIC DNA]</scope>
    <source>
        <strain evidence="2 3">BB4</strain>
    </source>
</reference>
<dbReference type="Gene3D" id="1.10.287.470">
    <property type="entry name" value="Helix hairpin bin"/>
    <property type="match status" value="1"/>
</dbReference>
<proteinExistence type="predicted"/>
<dbReference type="Gene3D" id="2.40.30.170">
    <property type="match status" value="1"/>
</dbReference>
<dbReference type="Gene3D" id="2.40.50.100">
    <property type="match status" value="1"/>
</dbReference>
<organism evidence="2 3">
    <name type="scientific">Dyella koreensis</name>
    <dbReference type="NCBI Taxonomy" id="311235"/>
    <lineage>
        <taxon>Bacteria</taxon>
        <taxon>Pseudomonadati</taxon>
        <taxon>Pseudomonadota</taxon>
        <taxon>Gammaproteobacteria</taxon>
        <taxon>Lysobacterales</taxon>
        <taxon>Rhodanobacteraceae</taxon>
        <taxon>Dyella</taxon>
    </lineage>
</organism>
<dbReference type="RefSeq" id="WP_379983359.1">
    <property type="nucleotide sequence ID" value="NZ_JADIKD010000012.1"/>
</dbReference>
<feature type="coiled-coil region" evidence="1">
    <location>
        <begin position="186"/>
        <end position="220"/>
    </location>
</feature>
<keyword evidence="1" id="KW-0175">Coiled coil</keyword>
<dbReference type="Proteomes" id="UP001620408">
    <property type="component" value="Unassembled WGS sequence"/>
</dbReference>
<comment type="caution">
    <text evidence="2">The sequence shown here is derived from an EMBL/GenBank/DDBJ whole genome shotgun (WGS) entry which is preliminary data.</text>
</comment>
<protein>
    <submittedName>
        <fullName evidence="2">HlyD family efflux transporter periplasmic adaptor subunit</fullName>
    </submittedName>
</protein>
<evidence type="ECO:0000256" key="1">
    <source>
        <dbReference type="SAM" id="Coils"/>
    </source>
</evidence>
<sequence>MDALIPARLGAIPSRDSRSAVALGWYGLFLRNDRGDDHPAERRDASIAGLPRCFSWVLFASLLLGSTVSCSRHTLGGDQSSAHASTLVAMARGRIDVEGGLVKLSAPRDGTVVEVTAMEGQHVRQGQLLAALDAESARLKVRMAELGHRRATMQQRHSQQRVTVAARHLVRLTQAAAVGAEDARHVDEAQERVLQERGELERAKAAVTQAAQALAAARHDLAQHRLSAPVDAVVIRRRIQPGTTVSAHSGPAFVLLPNTEPFVRAELQESYLAAVREGQAADIMDESGQGVPALRAHVRRLGAVLGPGTLGEPATRARARIVECVLVFDQPPPPTWRVGQRVRVHFRR</sequence>